<evidence type="ECO:0000313" key="2">
    <source>
        <dbReference type="Proteomes" id="UP001500827"/>
    </source>
</evidence>
<dbReference type="SUPFAM" id="SSF51197">
    <property type="entry name" value="Clavaminate synthase-like"/>
    <property type="match status" value="1"/>
</dbReference>
<sequence>MKAGILHVEPPFKLLERMVTARIHLDPVDEENAPLLVAVGSHRAGRVAEDSISSIVEGSRIAACSARPGDVWLYQTTILHASERSRKNASRRVLQIDFACDELPGELDWLGIA</sequence>
<proteinExistence type="predicted"/>
<organism evidence="1 2">
    <name type="scientific">Sphingomonas limnosediminicola</name>
    <dbReference type="NCBI Taxonomy" id="940133"/>
    <lineage>
        <taxon>Bacteria</taxon>
        <taxon>Pseudomonadati</taxon>
        <taxon>Pseudomonadota</taxon>
        <taxon>Alphaproteobacteria</taxon>
        <taxon>Sphingomonadales</taxon>
        <taxon>Sphingomonadaceae</taxon>
        <taxon>Sphingomonas</taxon>
    </lineage>
</organism>
<protein>
    <recommendedName>
        <fullName evidence="3">Phytanoyl-CoA dioxygenase</fullName>
    </recommendedName>
</protein>
<dbReference type="Pfam" id="PF05721">
    <property type="entry name" value="PhyH"/>
    <property type="match status" value="1"/>
</dbReference>
<gene>
    <name evidence="1" type="ORF">GCM10022276_23960</name>
</gene>
<dbReference type="InterPro" id="IPR008775">
    <property type="entry name" value="Phytyl_CoA_dOase-like"/>
</dbReference>
<dbReference type="EMBL" id="BAABBM010000001">
    <property type="protein sequence ID" value="GAA3904550.1"/>
    <property type="molecule type" value="Genomic_DNA"/>
</dbReference>
<evidence type="ECO:0008006" key="3">
    <source>
        <dbReference type="Google" id="ProtNLM"/>
    </source>
</evidence>
<dbReference type="Gene3D" id="2.60.120.620">
    <property type="entry name" value="q2cbj1_9rhob like domain"/>
    <property type="match status" value="1"/>
</dbReference>
<evidence type="ECO:0000313" key="1">
    <source>
        <dbReference type="EMBL" id="GAA3904550.1"/>
    </source>
</evidence>
<reference evidence="2" key="1">
    <citation type="journal article" date="2019" name="Int. J. Syst. Evol. Microbiol.">
        <title>The Global Catalogue of Microorganisms (GCM) 10K type strain sequencing project: providing services to taxonomists for standard genome sequencing and annotation.</title>
        <authorList>
            <consortium name="The Broad Institute Genomics Platform"/>
            <consortium name="The Broad Institute Genome Sequencing Center for Infectious Disease"/>
            <person name="Wu L."/>
            <person name="Ma J."/>
        </authorList>
    </citation>
    <scope>NUCLEOTIDE SEQUENCE [LARGE SCALE GENOMIC DNA]</scope>
    <source>
        <strain evidence="2">JCM 17543</strain>
    </source>
</reference>
<accession>A0ABP7LR42</accession>
<comment type="caution">
    <text evidence="1">The sequence shown here is derived from an EMBL/GenBank/DDBJ whole genome shotgun (WGS) entry which is preliminary data.</text>
</comment>
<keyword evidence="2" id="KW-1185">Reference proteome</keyword>
<name>A0ABP7LR42_9SPHN</name>
<dbReference type="Proteomes" id="UP001500827">
    <property type="component" value="Unassembled WGS sequence"/>
</dbReference>